<evidence type="ECO:0000256" key="9">
    <source>
        <dbReference type="ARBA" id="ARBA00022801"/>
    </source>
</evidence>
<keyword evidence="14" id="KW-0233">DNA recombination</keyword>
<dbReference type="GO" id="GO:0043564">
    <property type="term" value="C:Ku70:Ku80 complex"/>
    <property type="evidence" value="ECO:0007669"/>
    <property type="project" value="InterPro"/>
</dbReference>
<comment type="catalytic activity">
    <reaction evidence="19">
        <text>ATP + H2O = ADP + phosphate + H(+)</text>
        <dbReference type="Rhea" id="RHEA:13065"/>
        <dbReference type="ChEBI" id="CHEBI:15377"/>
        <dbReference type="ChEBI" id="CHEBI:15378"/>
        <dbReference type="ChEBI" id="CHEBI:30616"/>
        <dbReference type="ChEBI" id="CHEBI:43474"/>
        <dbReference type="ChEBI" id="CHEBI:456216"/>
        <dbReference type="EC" id="3.6.4.12"/>
    </reaction>
</comment>
<evidence type="ECO:0000256" key="16">
    <source>
        <dbReference type="ARBA" id="ARBA00023242"/>
    </source>
</evidence>
<dbReference type="GO" id="GO:0003684">
    <property type="term" value="F:damaged DNA binding"/>
    <property type="evidence" value="ECO:0007669"/>
    <property type="project" value="InterPro"/>
</dbReference>
<dbReference type="GO" id="GO:0000781">
    <property type="term" value="C:chromosome, telomeric region"/>
    <property type="evidence" value="ECO:0007669"/>
    <property type="project" value="UniProtKB-SubCell"/>
</dbReference>
<evidence type="ECO:0000256" key="7">
    <source>
        <dbReference type="ARBA" id="ARBA00022741"/>
    </source>
</evidence>
<evidence type="ECO:0000256" key="17">
    <source>
        <dbReference type="ARBA" id="ARBA00024890"/>
    </source>
</evidence>
<evidence type="ECO:0000256" key="3">
    <source>
        <dbReference type="ARBA" id="ARBA00007726"/>
    </source>
</evidence>
<sequence length="702" mass="77806">MAGKEATVYIVDLGESMGEKHNGREITDLDWALTYIWDKITTTVATERKTAMLAVVGLRTDGCLNALDNSDEDAYQHITVFKELGQALMPDIRRLKQQLVPSSTDVGDVVAIHMIETVTRKLAYTRKIVLVTNGNGSIDTDGLDLITSKCKEDGIELVILGVDFDDAEYGFKEENKDPTKAPEECNGLYGTLGFAIDEMVIPRMKTVRPVHSYKGYLTLGDMENYDSAMAIDVERYPRVMIAKAPSASQFVVRPNMAAGETQSQLAPPDDQPKQGDLAAVKNTRTYQVPDEEAPGGKRELEQEELARGFSYGSTVVPIEESDKNVTDFESKQGMDIIGFVVKDQYERYLDMSKSHVIIAERTNEKAIMALSSFIRALYELETYAVARLVPKQGKSPTMVLLAPSVDADAECLFEVELPFAEDLRSYRFPALDKIVTVSGKELKQHRFLPSDDLMDAMSDYVDAMDLSKFGEDEEGNPSEYAPIEDTFSPALHRVSHVIRSRAIHPDEKLPPISEILIKYSKPPQELVEGATASLKAITAAADVKKGKGRRDAPKPLSGLDVTALLSNPSGTIKLSPQNAVPEFRQVLDGGKLEEAEPAFQQLGKIIRDFIKNSVGGSGYARALEAMRVMREEASDLEIPDVYNDFVRNLKTAILKEELNGDRKDMWFMIRANRMGLIQSKECGSSEIGEDEAKEFLTVRLSV</sequence>
<dbReference type="FunFam" id="1.10.1600.10:FF:000002">
    <property type="entry name" value="X-ray repair cross-complementing protein 5"/>
    <property type="match status" value="1"/>
</dbReference>
<evidence type="ECO:0000256" key="11">
    <source>
        <dbReference type="ARBA" id="ARBA00022840"/>
    </source>
</evidence>
<evidence type="ECO:0000256" key="14">
    <source>
        <dbReference type="ARBA" id="ARBA00023172"/>
    </source>
</evidence>
<dbReference type="GO" id="GO:0006310">
    <property type="term" value="P:DNA recombination"/>
    <property type="evidence" value="ECO:0007669"/>
    <property type="project" value="UniProtKB-KW"/>
</dbReference>
<keyword evidence="6" id="KW-0158">Chromosome</keyword>
<dbReference type="GO" id="GO:0042162">
    <property type="term" value="F:telomeric DNA binding"/>
    <property type="evidence" value="ECO:0007669"/>
    <property type="project" value="InterPro"/>
</dbReference>
<dbReference type="InterPro" id="IPR036494">
    <property type="entry name" value="Ku_C_sf"/>
</dbReference>
<dbReference type="InterPro" id="IPR005161">
    <property type="entry name" value="Ku_N"/>
</dbReference>
<dbReference type="InterPro" id="IPR016194">
    <property type="entry name" value="SPOC-like_C_dom_sf"/>
</dbReference>
<evidence type="ECO:0000256" key="12">
    <source>
        <dbReference type="ARBA" id="ARBA00022895"/>
    </source>
</evidence>
<comment type="similarity">
    <text evidence="3">Belongs to the ku80 family.</text>
</comment>
<dbReference type="Gene3D" id="3.40.50.410">
    <property type="entry name" value="von Willebrand factor, type A domain"/>
    <property type="match status" value="1"/>
</dbReference>
<evidence type="ECO:0000256" key="4">
    <source>
        <dbReference type="ARBA" id="ARBA00012551"/>
    </source>
</evidence>
<evidence type="ECO:0000256" key="1">
    <source>
        <dbReference type="ARBA" id="ARBA00004123"/>
    </source>
</evidence>
<keyword evidence="16" id="KW-0539">Nucleus</keyword>
<comment type="function">
    <text evidence="17">Single-stranded DNA-dependent ATP-dependent helicase. Involved in non-homologous end joining (NHEJ) DNA double strand break repair. DNA-binding is sequence-independent but has a high affinity to nicks in double-stranded DNA and to the ends of duplex DNA. Binds to naturally occurring chromosomal ends, and therefore provides chromosomal end protection. Required also for telomere recombination to repair telomeric ends in the absence of telomerase. KU70, of the KU70/KU80 heterodimer, binds to the stem loop of TLC1, the RNA component of telomerase. Involved in telomere maintenance. Interacts with telomeric repeats and subtelomeric sequences thereby controlling telomere length and protecting against subtelomeric rearrangement. Maintains telomeric chromatin, which is involved in silencing the expression of genes located at the telomere. Required for mating-type switching.</text>
</comment>
<dbReference type="Pfam" id="PF02735">
    <property type="entry name" value="Ku"/>
    <property type="match status" value="1"/>
</dbReference>
<keyword evidence="8" id="KW-0227">DNA damage</keyword>
<dbReference type="GO" id="GO:0006303">
    <property type="term" value="P:double-strand break repair via nonhomologous end joining"/>
    <property type="evidence" value="ECO:0007669"/>
    <property type="project" value="InterPro"/>
</dbReference>
<organism evidence="21 22">
    <name type="scientific">Aureobasidium pullulans</name>
    <name type="common">Black yeast</name>
    <name type="synonym">Pullularia pullulans</name>
    <dbReference type="NCBI Taxonomy" id="5580"/>
    <lineage>
        <taxon>Eukaryota</taxon>
        <taxon>Fungi</taxon>
        <taxon>Dikarya</taxon>
        <taxon>Ascomycota</taxon>
        <taxon>Pezizomycotina</taxon>
        <taxon>Dothideomycetes</taxon>
        <taxon>Dothideomycetidae</taxon>
        <taxon>Dothideales</taxon>
        <taxon>Saccotheciaceae</taxon>
        <taxon>Aureobasidium</taxon>
    </lineage>
</organism>
<accession>A0A4S9B5Y8</accession>
<dbReference type="InterPro" id="IPR036465">
    <property type="entry name" value="vWFA_dom_sf"/>
</dbReference>
<dbReference type="InterPro" id="IPR024193">
    <property type="entry name" value="Ku80"/>
</dbReference>
<evidence type="ECO:0000256" key="15">
    <source>
        <dbReference type="ARBA" id="ARBA00023204"/>
    </source>
</evidence>
<dbReference type="GO" id="GO:0000723">
    <property type="term" value="P:telomere maintenance"/>
    <property type="evidence" value="ECO:0007669"/>
    <property type="project" value="InterPro"/>
</dbReference>
<dbReference type="GO" id="GO:0003678">
    <property type="term" value="F:DNA helicase activity"/>
    <property type="evidence" value="ECO:0007669"/>
    <property type="project" value="UniProtKB-EC"/>
</dbReference>
<feature type="domain" description="Ku" evidence="20">
    <location>
        <begin position="297"/>
        <end position="434"/>
    </location>
</feature>
<evidence type="ECO:0000256" key="5">
    <source>
        <dbReference type="ARBA" id="ARBA00021792"/>
    </source>
</evidence>
<dbReference type="AlphaFoldDB" id="A0A4S9B5Y8"/>
<evidence type="ECO:0000313" key="21">
    <source>
        <dbReference type="EMBL" id="THW88260.1"/>
    </source>
</evidence>
<dbReference type="Gene3D" id="1.25.40.240">
    <property type="entry name" value="Ku, C-terminal domain"/>
    <property type="match status" value="1"/>
</dbReference>
<dbReference type="PANTHER" id="PTHR12604:SF4">
    <property type="entry name" value="X-RAY REPAIR CROSS-COMPLEMENTING PROTEIN 5"/>
    <property type="match status" value="1"/>
</dbReference>
<dbReference type="CDD" id="cd00873">
    <property type="entry name" value="KU80"/>
    <property type="match status" value="1"/>
</dbReference>
<dbReference type="GO" id="GO:0016787">
    <property type="term" value="F:hydrolase activity"/>
    <property type="evidence" value="ECO:0007669"/>
    <property type="project" value="UniProtKB-KW"/>
</dbReference>
<dbReference type="Pfam" id="PF03731">
    <property type="entry name" value="Ku_N"/>
    <property type="match status" value="1"/>
</dbReference>
<dbReference type="EC" id="3.6.4.12" evidence="4"/>
<keyword evidence="12" id="KW-0779">Telomere</keyword>
<keyword evidence="10 21" id="KW-0347">Helicase</keyword>
<comment type="caution">
    <text evidence="21">The sequence shown here is derived from an EMBL/GenBank/DDBJ whole genome shotgun (WGS) entry which is preliminary data.</text>
</comment>
<evidence type="ECO:0000256" key="19">
    <source>
        <dbReference type="ARBA" id="ARBA00047995"/>
    </source>
</evidence>
<gene>
    <name evidence="21" type="ORF">D6D15_06106</name>
</gene>
<keyword evidence="13" id="KW-0238">DNA-binding</keyword>
<proteinExistence type="inferred from homology"/>
<dbReference type="GO" id="GO:0003690">
    <property type="term" value="F:double-stranded DNA binding"/>
    <property type="evidence" value="ECO:0007669"/>
    <property type="project" value="TreeGrafter"/>
</dbReference>
<reference evidence="21 22" key="1">
    <citation type="submission" date="2018-10" db="EMBL/GenBank/DDBJ databases">
        <title>Fifty Aureobasidium pullulans genomes reveal a recombining polyextremotolerant generalist.</title>
        <authorList>
            <person name="Gostincar C."/>
            <person name="Turk M."/>
            <person name="Zajc J."/>
            <person name="Gunde-Cimerman N."/>
        </authorList>
    </citation>
    <scope>NUCLEOTIDE SEQUENCE [LARGE SCALE GENOMIC DNA]</scope>
    <source>
        <strain evidence="21 22">EXF-10507</strain>
    </source>
</reference>
<evidence type="ECO:0000256" key="2">
    <source>
        <dbReference type="ARBA" id="ARBA00004574"/>
    </source>
</evidence>
<dbReference type="EMBL" id="QZAR01000106">
    <property type="protein sequence ID" value="THW88260.1"/>
    <property type="molecule type" value="Genomic_DNA"/>
</dbReference>
<dbReference type="InterPro" id="IPR006164">
    <property type="entry name" value="DNA_bd_Ku70/Ku80"/>
</dbReference>
<evidence type="ECO:0000256" key="10">
    <source>
        <dbReference type="ARBA" id="ARBA00022806"/>
    </source>
</evidence>
<dbReference type="Pfam" id="PF08785">
    <property type="entry name" value="Ku_PK_bind"/>
    <property type="match status" value="1"/>
</dbReference>
<dbReference type="PANTHER" id="PTHR12604">
    <property type="entry name" value="KU AUTOANTIGEN DNA HELICASE"/>
    <property type="match status" value="1"/>
</dbReference>
<dbReference type="Gene3D" id="1.10.1600.10">
    <property type="match status" value="1"/>
</dbReference>
<dbReference type="Gene3D" id="2.40.290.10">
    <property type="match status" value="1"/>
</dbReference>
<dbReference type="FunFam" id="3.40.50.410:FF:000073">
    <property type="entry name" value="ATP-dependent DNA helicase II subunit 2"/>
    <property type="match status" value="1"/>
</dbReference>
<evidence type="ECO:0000313" key="22">
    <source>
        <dbReference type="Proteomes" id="UP000304928"/>
    </source>
</evidence>
<evidence type="ECO:0000259" key="20">
    <source>
        <dbReference type="SMART" id="SM00559"/>
    </source>
</evidence>
<keyword evidence="9" id="KW-0378">Hydrolase</keyword>
<dbReference type="SUPFAM" id="SSF101420">
    <property type="entry name" value="C-terminal domain of Ku80"/>
    <property type="match status" value="1"/>
</dbReference>
<keyword evidence="15" id="KW-0234">DNA repair</keyword>
<keyword evidence="7" id="KW-0547">Nucleotide-binding</keyword>
<protein>
    <recommendedName>
        <fullName evidence="5">ATP-dependent DNA helicase II subunit 2</fullName>
        <ecNumber evidence="4">3.6.4.12</ecNumber>
    </recommendedName>
    <alternativeName>
        <fullName evidence="18">ATP-dependent DNA helicase II subunit Ku80</fullName>
    </alternativeName>
</protein>
<dbReference type="SMART" id="SM00559">
    <property type="entry name" value="Ku78"/>
    <property type="match status" value="1"/>
</dbReference>
<name>A0A4S9B5Y8_AURPU</name>
<comment type="subcellular location">
    <subcellularLocation>
        <location evidence="2">Chromosome</location>
        <location evidence="2">Telomere</location>
    </subcellularLocation>
    <subcellularLocation>
        <location evidence="1">Nucleus</location>
    </subcellularLocation>
</comment>
<dbReference type="Proteomes" id="UP000304928">
    <property type="component" value="Unassembled WGS sequence"/>
</dbReference>
<keyword evidence="11" id="KW-0067">ATP-binding</keyword>
<evidence type="ECO:0000256" key="13">
    <source>
        <dbReference type="ARBA" id="ARBA00023125"/>
    </source>
</evidence>
<evidence type="ECO:0000256" key="8">
    <source>
        <dbReference type="ARBA" id="ARBA00022763"/>
    </source>
</evidence>
<evidence type="ECO:0000256" key="6">
    <source>
        <dbReference type="ARBA" id="ARBA00022454"/>
    </source>
</evidence>
<dbReference type="SUPFAM" id="SSF100939">
    <property type="entry name" value="SPOC domain-like"/>
    <property type="match status" value="1"/>
</dbReference>
<dbReference type="SUPFAM" id="SSF53300">
    <property type="entry name" value="vWA-like"/>
    <property type="match status" value="1"/>
</dbReference>
<dbReference type="InterPro" id="IPR014893">
    <property type="entry name" value="Ku_PK_bind"/>
</dbReference>
<dbReference type="GO" id="GO:0005524">
    <property type="term" value="F:ATP binding"/>
    <property type="evidence" value="ECO:0007669"/>
    <property type="project" value="UniProtKB-KW"/>
</dbReference>
<evidence type="ECO:0000256" key="18">
    <source>
        <dbReference type="ARBA" id="ARBA00031847"/>
    </source>
</evidence>